<proteinExistence type="predicted"/>
<dbReference type="AlphaFoldDB" id="A0A1H4AIU5"/>
<gene>
    <name evidence="3" type="ORF">SAMN05192529_1155</name>
</gene>
<evidence type="ECO:0000313" key="4">
    <source>
        <dbReference type="Proteomes" id="UP000199041"/>
    </source>
</evidence>
<keyword evidence="4" id="KW-1185">Reference proteome</keyword>
<dbReference type="PANTHER" id="PTHR46558:SF11">
    <property type="entry name" value="HTH-TYPE TRANSCRIPTIONAL REGULATOR XRE"/>
    <property type="match status" value="1"/>
</dbReference>
<dbReference type="Proteomes" id="UP000199041">
    <property type="component" value="Unassembled WGS sequence"/>
</dbReference>
<evidence type="ECO:0000259" key="2">
    <source>
        <dbReference type="PROSITE" id="PS50943"/>
    </source>
</evidence>
<name>A0A1H4AIU5_9BACT</name>
<dbReference type="SUPFAM" id="SSF47413">
    <property type="entry name" value="lambda repressor-like DNA-binding domains"/>
    <property type="match status" value="1"/>
</dbReference>
<dbReference type="CDD" id="cd00093">
    <property type="entry name" value="HTH_XRE"/>
    <property type="match status" value="1"/>
</dbReference>
<dbReference type="EMBL" id="FNQY01000015">
    <property type="protein sequence ID" value="SEA35681.1"/>
    <property type="molecule type" value="Genomic_DNA"/>
</dbReference>
<dbReference type="SMART" id="SM00530">
    <property type="entry name" value="HTH_XRE"/>
    <property type="match status" value="1"/>
</dbReference>
<organism evidence="3 4">
    <name type="scientific">Arachidicoccus rhizosphaerae</name>
    <dbReference type="NCBI Taxonomy" id="551991"/>
    <lineage>
        <taxon>Bacteria</taxon>
        <taxon>Pseudomonadati</taxon>
        <taxon>Bacteroidota</taxon>
        <taxon>Chitinophagia</taxon>
        <taxon>Chitinophagales</taxon>
        <taxon>Chitinophagaceae</taxon>
        <taxon>Arachidicoccus</taxon>
    </lineage>
</organism>
<protein>
    <submittedName>
        <fullName evidence="3">DNA-binding transcriptional regulator, XRE-family HTH domain</fullName>
    </submittedName>
</protein>
<dbReference type="InterPro" id="IPR010982">
    <property type="entry name" value="Lambda_DNA-bd_dom_sf"/>
</dbReference>
<dbReference type="Gene3D" id="1.10.260.40">
    <property type="entry name" value="lambda repressor-like DNA-binding domains"/>
    <property type="match status" value="1"/>
</dbReference>
<accession>A0A1H4AIU5</accession>
<dbReference type="Pfam" id="PF01381">
    <property type="entry name" value="HTH_3"/>
    <property type="match status" value="1"/>
</dbReference>
<dbReference type="RefSeq" id="WP_091399104.1">
    <property type="nucleotide sequence ID" value="NZ_FNQY01000015.1"/>
</dbReference>
<dbReference type="InterPro" id="IPR001387">
    <property type="entry name" value="Cro/C1-type_HTH"/>
</dbReference>
<keyword evidence="1 3" id="KW-0238">DNA-binding</keyword>
<dbReference type="GO" id="GO:0003677">
    <property type="term" value="F:DNA binding"/>
    <property type="evidence" value="ECO:0007669"/>
    <property type="project" value="UniProtKB-KW"/>
</dbReference>
<dbReference type="STRING" id="551991.SAMN05192529_1155"/>
<feature type="domain" description="HTH cro/C1-type" evidence="2">
    <location>
        <begin position="15"/>
        <end position="68"/>
    </location>
</feature>
<sequence>MAKNNLDRKRLGQHFKELRTRLGYSLENLASITGVSAPTISRLENGHQITLKKLTFICQVLGISLEDLAGKSYIQISNKQFQANIKKKIEKLPLSSTTYKEINEEAKSFHGPSYLVKMAMEEGYLNEFREVHEIQQHIHYTSKITLLPSSITNALKRNPGIIYKASERNGYLKYKCKAAKKGTKKRP</sequence>
<dbReference type="PROSITE" id="PS50943">
    <property type="entry name" value="HTH_CROC1"/>
    <property type="match status" value="1"/>
</dbReference>
<evidence type="ECO:0000313" key="3">
    <source>
        <dbReference type="EMBL" id="SEA35681.1"/>
    </source>
</evidence>
<evidence type="ECO:0000256" key="1">
    <source>
        <dbReference type="ARBA" id="ARBA00023125"/>
    </source>
</evidence>
<dbReference type="PANTHER" id="PTHR46558">
    <property type="entry name" value="TRACRIPTIONAL REGULATORY PROTEIN-RELATED-RELATED"/>
    <property type="match status" value="1"/>
</dbReference>
<dbReference type="OrthoDB" id="762906at2"/>
<reference evidence="3 4" key="1">
    <citation type="submission" date="2016-10" db="EMBL/GenBank/DDBJ databases">
        <authorList>
            <person name="de Groot N.N."/>
        </authorList>
    </citation>
    <scope>NUCLEOTIDE SEQUENCE [LARGE SCALE GENOMIC DNA]</scope>
    <source>
        <strain evidence="3 4">Vu-144</strain>
    </source>
</reference>